<comment type="similarity">
    <text evidence="1">Belongs to the UDP-glycosyltransferase family.</text>
</comment>
<evidence type="ECO:0000313" key="3">
    <source>
        <dbReference type="EMBL" id="PUZ45063.1"/>
    </source>
</evidence>
<evidence type="ECO:0008006" key="5">
    <source>
        <dbReference type="Google" id="ProtNLM"/>
    </source>
</evidence>
<keyword evidence="2" id="KW-0808">Transferase</keyword>
<dbReference type="OrthoDB" id="5835829at2759"/>
<keyword evidence="4" id="KW-1185">Reference proteome</keyword>
<dbReference type="EMBL" id="CM009756">
    <property type="protein sequence ID" value="PUZ45063.1"/>
    <property type="molecule type" value="Genomic_DNA"/>
</dbReference>
<sequence>MSPPHVLLVSAPFLGHVNPLVALGRRLAAKGLLVTLTTVPRAGLKLWHQHGDSSAATADVGRGVLRFEHLRGGEVWTPDDPRYRDPNDVARHLDDVASAALRGFIRLQGDAGRPVTFVVANLFAPWAFHAAAAVGVPAAMLWTQSCTVLSLYYHYFHSLAAFPAKDAGPAAQVDVPGLPAMAAGDLPAFLHLPEEHIWRQMLVSEILGLCEAASWVLVNTFDELEHSAIEALLAQLPVLPVGPLIEMEHHGVGDECTAWLDARPPRSVVFVAFGSVVKLSRDEMAEMAAGLASTGRPFLWSQYMVNHKLYGMQTFFRCAIPQWQCCEIVNRHTH</sequence>
<gene>
    <name evidence="3" type="ORF">GQ55_8G190100</name>
</gene>
<dbReference type="AlphaFoldDB" id="A0A2T7CP75"/>
<dbReference type="InterPro" id="IPR002213">
    <property type="entry name" value="UDP_glucos_trans"/>
</dbReference>
<evidence type="ECO:0000256" key="1">
    <source>
        <dbReference type="ARBA" id="ARBA00009995"/>
    </source>
</evidence>
<reference evidence="3 4" key="1">
    <citation type="submission" date="2018-04" db="EMBL/GenBank/DDBJ databases">
        <title>WGS assembly of Panicum hallii var. hallii HAL2.</title>
        <authorList>
            <person name="Lovell J."/>
            <person name="Jenkins J."/>
            <person name="Lowry D."/>
            <person name="Mamidi S."/>
            <person name="Sreedasyam A."/>
            <person name="Weng X."/>
            <person name="Barry K."/>
            <person name="Bonette J."/>
            <person name="Campitelli B."/>
            <person name="Daum C."/>
            <person name="Gordon S."/>
            <person name="Gould B."/>
            <person name="Lipzen A."/>
            <person name="MacQueen A."/>
            <person name="Palacio-Mejia J."/>
            <person name="Plott C."/>
            <person name="Shakirov E."/>
            <person name="Shu S."/>
            <person name="Yoshinaga Y."/>
            <person name="Zane M."/>
            <person name="Rokhsar D."/>
            <person name="Grimwood J."/>
            <person name="Schmutz J."/>
            <person name="Juenger T."/>
        </authorList>
    </citation>
    <scope>NUCLEOTIDE SEQUENCE [LARGE SCALE GENOMIC DNA]</scope>
    <source>
        <strain evidence="4">cv. HAL2</strain>
    </source>
</reference>
<dbReference type="Gene3D" id="3.40.50.2000">
    <property type="entry name" value="Glycogen Phosphorylase B"/>
    <property type="match status" value="2"/>
</dbReference>
<evidence type="ECO:0000256" key="2">
    <source>
        <dbReference type="ARBA" id="ARBA00022679"/>
    </source>
</evidence>
<dbReference type="GO" id="GO:0080043">
    <property type="term" value="F:quercetin 3-O-glucosyltransferase activity"/>
    <property type="evidence" value="ECO:0007669"/>
    <property type="project" value="TreeGrafter"/>
</dbReference>
<dbReference type="GO" id="GO:0080044">
    <property type="term" value="F:quercetin 7-O-glucosyltransferase activity"/>
    <property type="evidence" value="ECO:0007669"/>
    <property type="project" value="TreeGrafter"/>
</dbReference>
<evidence type="ECO:0000313" key="4">
    <source>
        <dbReference type="Proteomes" id="UP000244336"/>
    </source>
</evidence>
<dbReference type="STRING" id="1504633.A0A2T7CP75"/>
<name>A0A2T7CP75_9POAL</name>
<dbReference type="SUPFAM" id="SSF53756">
    <property type="entry name" value="UDP-Glycosyltransferase/glycogen phosphorylase"/>
    <property type="match status" value="1"/>
</dbReference>
<protein>
    <recommendedName>
        <fullName evidence="5">Glycosyltransferase</fullName>
    </recommendedName>
</protein>
<dbReference type="PANTHER" id="PTHR11926">
    <property type="entry name" value="GLUCOSYL/GLUCURONOSYL TRANSFERASES"/>
    <property type="match status" value="1"/>
</dbReference>
<accession>A0A2T7CP75</accession>
<proteinExistence type="inferred from homology"/>
<dbReference type="Proteomes" id="UP000244336">
    <property type="component" value="Chromosome 8"/>
</dbReference>
<dbReference type="Gramene" id="PUZ45063">
    <property type="protein sequence ID" value="PUZ45063"/>
    <property type="gene ID" value="GQ55_8G190100"/>
</dbReference>
<dbReference type="CDD" id="cd03784">
    <property type="entry name" value="GT1_Gtf-like"/>
    <property type="match status" value="1"/>
</dbReference>
<organism evidence="3 4">
    <name type="scientific">Panicum hallii var. hallii</name>
    <dbReference type="NCBI Taxonomy" id="1504633"/>
    <lineage>
        <taxon>Eukaryota</taxon>
        <taxon>Viridiplantae</taxon>
        <taxon>Streptophyta</taxon>
        <taxon>Embryophyta</taxon>
        <taxon>Tracheophyta</taxon>
        <taxon>Spermatophyta</taxon>
        <taxon>Magnoliopsida</taxon>
        <taxon>Liliopsida</taxon>
        <taxon>Poales</taxon>
        <taxon>Poaceae</taxon>
        <taxon>PACMAD clade</taxon>
        <taxon>Panicoideae</taxon>
        <taxon>Panicodae</taxon>
        <taxon>Paniceae</taxon>
        <taxon>Panicinae</taxon>
        <taxon>Panicum</taxon>
        <taxon>Panicum sect. Panicum</taxon>
    </lineage>
</organism>
<dbReference type="PANTHER" id="PTHR11926:SF1320">
    <property type="entry name" value="GLYCOSYLTRANSFERASE"/>
    <property type="match status" value="1"/>
</dbReference>